<dbReference type="GeneTree" id="ENSGT00940000165343"/>
<evidence type="ECO:0000256" key="1">
    <source>
        <dbReference type="ARBA" id="ARBA00008535"/>
    </source>
</evidence>
<reference evidence="5" key="1">
    <citation type="submission" date="2014-08" db="EMBL/GenBank/DDBJ databases">
        <authorList>
            <person name="Senf B."/>
            <person name="Petzold A."/>
            <person name="Downie B.R."/>
            <person name="Koch P."/>
            <person name="Platzer M."/>
        </authorList>
    </citation>
    <scope>NUCLEOTIDE SEQUENCE [LARGE SCALE GENOMIC DNA]</scope>
    <source>
        <strain evidence="5">GRZ</strain>
    </source>
</reference>
<dbReference type="FunFam" id="3.40.50.300:FF:002274">
    <property type="entry name" value="Si:dkeyp-69e1.8"/>
    <property type="match status" value="1"/>
</dbReference>
<dbReference type="Proteomes" id="UP000694548">
    <property type="component" value="Chromosome sgr08"/>
</dbReference>
<keyword evidence="3" id="KW-0342">GTP-binding</keyword>
<dbReference type="PROSITE" id="PS51720">
    <property type="entry name" value="G_AIG1"/>
    <property type="match status" value="1"/>
</dbReference>
<name>A0A8C6LSE7_NOTFU</name>
<dbReference type="SUPFAM" id="SSF52540">
    <property type="entry name" value="P-loop containing nucleoside triphosphate hydrolases"/>
    <property type="match status" value="1"/>
</dbReference>
<evidence type="ECO:0000256" key="2">
    <source>
        <dbReference type="ARBA" id="ARBA00022741"/>
    </source>
</evidence>
<dbReference type="Gene3D" id="3.40.50.300">
    <property type="entry name" value="P-loop containing nucleotide triphosphate hydrolases"/>
    <property type="match status" value="1"/>
</dbReference>
<evidence type="ECO:0000313" key="6">
    <source>
        <dbReference type="Proteomes" id="UP000694548"/>
    </source>
</evidence>
<evidence type="ECO:0000256" key="3">
    <source>
        <dbReference type="ARBA" id="ARBA00023134"/>
    </source>
</evidence>
<dbReference type="InterPro" id="IPR006703">
    <property type="entry name" value="G_AIG1"/>
</dbReference>
<dbReference type="Ensembl" id="ENSNFUT00015026174.1">
    <property type="protein sequence ID" value="ENSNFUP00015025044.1"/>
    <property type="gene ID" value="ENSNFUG00015012097.1"/>
</dbReference>
<proteinExistence type="inferred from homology"/>
<accession>A0A8C6LSE7</accession>
<dbReference type="PANTHER" id="PTHR10903">
    <property type="entry name" value="GTPASE, IMAP FAMILY MEMBER-RELATED"/>
    <property type="match status" value="1"/>
</dbReference>
<protein>
    <recommendedName>
        <fullName evidence="4">AIG1-type G domain-containing protein</fullName>
    </recommendedName>
</protein>
<sequence>VGRTGKLKTTSDCMSEYLTEITSDLRLVLLGNIGCGKTSSGDTILGQVSPVSSVTTRSCTLRQGYSDGRSVTLVEAPRWYWNEQTPDEVQAQVFSCVALSSPGPHAFLLCVPVDQSAKTELQAVSALEKVFGPESVQRHTLVLFTYADRLKASGKAENVEEYIASERSDLLKLVEKCGDKFHILEKGEGWREKKTVAELLEKVEQMVKAAGGQCYSCPAFQEAEDKVRQRQLQLVRERRSNRPETIQAGYGGQFHSERQLLPLVEEDISLDDG</sequence>
<dbReference type="GO" id="GO:0005525">
    <property type="term" value="F:GTP binding"/>
    <property type="evidence" value="ECO:0007669"/>
    <property type="project" value="UniProtKB-KW"/>
</dbReference>
<dbReference type="InterPro" id="IPR027417">
    <property type="entry name" value="P-loop_NTPase"/>
</dbReference>
<reference evidence="5" key="3">
    <citation type="submission" date="2025-09" db="UniProtKB">
        <authorList>
            <consortium name="Ensembl"/>
        </authorList>
    </citation>
    <scope>IDENTIFICATION</scope>
</reference>
<keyword evidence="6" id="KW-1185">Reference proteome</keyword>
<dbReference type="AlphaFoldDB" id="A0A8C6LSE7"/>
<evidence type="ECO:0000313" key="5">
    <source>
        <dbReference type="Ensembl" id="ENSNFUP00015025044.1"/>
    </source>
</evidence>
<dbReference type="InterPro" id="IPR045058">
    <property type="entry name" value="GIMA/IAN/Toc"/>
</dbReference>
<dbReference type="Pfam" id="PF04548">
    <property type="entry name" value="AIG1"/>
    <property type="match status" value="1"/>
</dbReference>
<comment type="similarity">
    <text evidence="1">Belongs to the TRAFAC class TrmE-Era-EngA-EngB-Septin-like GTPase superfamily. AIG1/Toc34/Toc159-like paraseptin GTPase family. IAN subfamily.</text>
</comment>
<dbReference type="PANTHER" id="PTHR10903:SF167">
    <property type="entry name" value="GTPASE IMAP FAMILY MEMBER 6-RELATED"/>
    <property type="match status" value="1"/>
</dbReference>
<organism evidence="5 6">
    <name type="scientific">Nothobranchius furzeri</name>
    <name type="common">Turquoise killifish</name>
    <dbReference type="NCBI Taxonomy" id="105023"/>
    <lineage>
        <taxon>Eukaryota</taxon>
        <taxon>Metazoa</taxon>
        <taxon>Chordata</taxon>
        <taxon>Craniata</taxon>
        <taxon>Vertebrata</taxon>
        <taxon>Euteleostomi</taxon>
        <taxon>Actinopterygii</taxon>
        <taxon>Neopterygii</taxon>
        <taxon>Teleostei</taxon>
        <taxon>Neoteleostei</taxon>
        <taxon>Acanthomorphata</taxon>
        <taxon>Ovalentaria</taxon>
        <taxon>Atherinomorphae</taxon>
        <taxon>Cyprinodontiformes</taxon>
        <taxon>Nothobranchiidae</taxon>
        <taxon>Nothobranchius</taxon>
    </lineage>
</organism>
<reference evidence="5" key="2">
    <citation type="submission" date="2025-08" db="UniProtKB">
        <authorList>
            <consortium name="Ensembl"/>
        </authorList>
    </citation>
    <scope>IDENTIFICATION</scope>
</reference>
<evidence type="ECO:0000259" key="4">
    <source>
        <dbReference type="PROSITE" id="PS51720"/>
    </source>
</evidence>
<feature type="domain" description="AIG1-type G" evidence="4">
    <location>
        <begin position="22"/>
        <end position="224"/>
    </location>
</feature>
<keyword evidence="2" id="KW-0547">Nucleotide-binding</keyword>